<feature type="transmembrane region" description="Helical" evidence="5">
    <location>
        <begin position="357"/>
        <end position="378"/>
    </location>
</feature>
<feature type="transmembrane region" description="Helical" evidence="5">
    <location>
        <begin position="216"/>
        <end position="235"/>
    </location>
</feature>
<feature type="transmembrane region" description="Helical" evidence="5">
    <location>
        <begin position="144"/>
        <end position="173"/>
    </location>
</feature>
<evidence type="ECO:0000313" key="7">
    <source>
        <dbReference type="Proteomes" id="UP000053617"/>
    </source>
</evidence>
<reference evidence="6 7" key="1">
    <citation type="submission" date="2015-01" db="EMBL/GenBank/DDBJ databases">
        <title>The Genome Sequence of Rhinocladiella mackenzie CBS 650.93.</title>
        <authorList>
            <consortium name="The Broad Institute Genomics Platform"/>
            <person name="Cuomo C."/>
            <person name="de Hoog S."/>
            <person name="Gorbushina A."/>
            <person name="Stielow B."/>
            <person name="Teixiera M."/>
            <person name="Abouelleil A."/>
            <person name="Chapman S.B."/>
            <person name="Priest M."/>
            <person name="Young S.K."/>
            <person name="Wortman J."/>
            <person name="Nusbaum C."/>
            <person name="Birren B."/>
        </authorList>
    </citation>
    <scope>NUCLEOTIDE SEQUENCE [LARGE SCALE GENOMIC DNA]</scope>
    <source>
        <strain evidence="6 7">CBS 650.93</strain>
    </source>
</reference>
<organism evidence="6 7">
    <name type="scientific">Rhinocladiella mackenziei CBS 650.93</name>
    <dbReference type="NCBI Taxonomy" id="1442369"/>
    <lineage>
        <taxon>Eukaryota</taxon>
        <taxon>Fungi</taxon>
        <taxon>Dikarya</taxon>
        <taxon>Ascomycota</taxon>
        <taxon>Pezizomycotina</taxon>
        <taxon>Eurotiomycetes</taxon>
        <taxon>Chaetothyriomycetidae</taxon>
        <taxon>Chaetothyriales</taxon>
        <taxon>Herpotrichiellaceae</taxon>
        <taxon>Rhinocladiella</taxon>
    </lineage>
</organism>
<gene>
    <name evidence="6" type="ORF">Z518_06630</name>
</gene>
<keyword evidence="4 5" id="KW-0472">Membrane</keyword>
<dbReference type="GO" id="GO:0016020">
    <property type="term" value="C:membrane"/>
    <property type="evidence" value="ECO:0007669"/>
    <property type="project" value="UniProtKB-SubCell"/>
</dbReference>
<evidence type="ECO:0000256" key="3">
    <source>
        <dbReference type="ARBA" id="ARBA00022989"/>
    </source>
</evidence>
<feature type="transmembrane region" description="Helical" evidence="5">
    <location>
        <begin position="256"/>
        <end position="276"/>
    </location>
</feature>
<dbReference type="Pfam" id="PF03595">
    <property type="entry name" value="SLAC1"/>
    <property type="match status" value="1"/>
</dbReference>
<feature type="transmembrane region" description="Helical" evidence="5">
    <location>
        <begin position="296"/>
        <end position="323"/>
    </location>
</feature>
<dbReference type="PANTHER" id="PTHR31162:SF0">
    <property type="entry name" value="MALIC ACID TRANSPORT PROTEIN"/>
    <property type="match status" value="1"/>
</dbReference>
<evidence type="ECO:0008006" key="8">
    <source>
        <dbReference type="Google" id="ProtNLM"/>
    </source>
</evidence>
<accession>A0A0D2J2G0</accession>
<sequence length="424" mass="47641">MDQRAQKSDPNHPDNEMIATVHNVNTGTPSPVMESGLQRLRHLTWAWFTFPMATGGLSLLLSPKNQPHTFPGLETIGKIVYIWDLCVFTLTVTGITYRFVKWPRVLRSSLVHPTESLFFGTAFLSLAGIIIGIAQYGIPNCGDWLIVVYRVLFWIYSAATLVVAVGAYCMLFTNPRLKIQDMTPAWDLPIFPFMLSGTIASSGIEYQPHEFAMPMLFAGLTAQGLGMLVSSFMYASYTRRMINYGFPSPESRPGMFIAVGPPSFTALAIIGLADHWPSGYEYFGPDAVTAQVVKILALMMAVFIWSLSLWFFAISVVSCLAVYKTFQFRLNWWAFVFPNVGFTLATINIGKSLRSEAIKWIGSVMTIGLVVVYFFVLFNHARAVWRKDVLYYGKDEDNYKKEKMGKMEARDEDLENCKCVGKGE</sequence>
<dbReference type="PANTHER" id="PTHR31162">
    <property type="entry name" value="MALIC ACID TRANSPORT PROTEIN-RELATED"/>
    <property type="match status" value="1"/>
</dbReference>
<comment type="subcellular location">
    <subcellularLocation>
        <location evidence="1">Membrane</location>
        <topology evidence="1">Multi-pass membrane protein</topology>
    </subcellularLocation>
</comment>
<dbReference type="GeneID" id="25294701"/>
<dbReference type="AlphaFoldDB" id="A0A0D2J2G0"/>
<dbReference type="InterPro" id="IPR004695">
    <property type="entry name" value="SLAC1/Mae1/Ssu1/TehA"/>
</dbReference>
<dbReference type="CDD" id="cd09317">
    <property type="entry name" value="TDT_Mae1_like"/>
    <property type="match status" value="1"/>
</dbReference>
<dbReference type="RefSeq" id="XP_013270216.1">
    <property type="nucleotide sequence ID" value="XM_013414762.1"/>
</dbReference>
<dbReference type="Gene3D" id="1.50.10.150">
    <property type="entry name" value="Voltage-dependent anion channel"/>
    <property type="match status" value="1"/>
</dbReference>
<feature type="transmembrane region" description="Helical" evidence="5">
    <location>
        <begin position="43"/>
        <end position="61"/>
    </location>
</feature>
<dbReference type="InterPro" id="IPR030185">
    <property type="entry name" value="Mae1"/>
</dbReference>
<dbReference type="EMBL" id="KN847479">
    <property type="protein sequence ID" value="KIX03080.1"/>
    <property type="molecule type" value="Genomic_DNA"/>
</dbReference>
<keyword evidence="7" id="KW-1185">Reference proteome</keyword>
<evidence type="ECO:0000256" key="2">
    <source>
        <dbReference type="ARBA" id="ARBA00022692"/>
    </source>
</evidence>
<keyword evidence="2 5" id="KW-0812">Transmembrane</keyword>
<feature type="transmembrane region" description="Helical" evidence="5">
    <location>
        <begin position="330"/>
        <end position="351"/>
    </location>
</feature>
<dbReference type="Proteomes" id="UP000053617">
    <property type="component" value="Unassembled WGS sequence"/>
</dbReference>
<feature type="transmembrane region" description="Helical" evidence="5">
    <location>
        <begin position="81"/>
        <end position="100"/>
    </location>
</feature>
<protein>
    <recommendedName>
        <fullName evidence="8">C4-dicarboxylate transporter/malic acid transport protein</fullName>
    </recommendedName>
</protein>
<dbReference type="HOGENOM" id="CLU_030057_2_0_1"/>
<feature type="transmembrane region" description="Helical" evidence="5">
    <location>
        <begin position="116"/>
        <end position="138"/>
    </location>
</feature>
<proteinExistence type="predicted"/>
<dbReference type="VEuPathDB" id="FungiDB:Z518_06630"/>
<evidence type="ECO:0000256" key="1">
    <source>
        <dbReference type="ARBA" id="ARBA00004141"/>
    </source>
</evidence>
<evidence type="ECO:0000256" key="4">
    <source>
        <dbReference type="ARBA" id="ARBA00023136"/>
    </source>
</evidence>
<evidence type="ECO:0000256" key="5">
    <source>
        <dbReference type="SAM" id="Phobius"/>
    </source>
</evidence>
<dbReference type="GO" id="GO:0015140">
    <property type="term" value="F:malate transmembrane transporter activity"/>
    <property type="evidence" value="ECO:0007669"/>
    <property type="project" value="InterPro"/>
</dbReference>
<name>A0A0D2J2G0_9EURO</name>
<keyword evidence="3 5" id="KW-1133">Transmembrane helix</keyword>
<dbReference type="InterPro" id="IPR038665">
    <property type="entry name" value="Voltage-dep_anion_channel_sf"/>
</dbReference>
<dbReference type="OrthoDB" id="2901184at2759"/>
<evidence type="ECO:0000313" key="6">
    <source>
        <dbReference type="EMBL" id="KIX03080.1"/>
    </source>
</evidence>
<dbReference type="STRING" id="1442369.A0A0D2J2G0"/>